<keyword evidence="2" id="KW-0732">Signal</keyword>
<evidence type="ECO:0000256" key="2">
    <source>
        <dbReference type="SAM" id="SignalP"/>
    </source>
</evidence>
<protein>
    <recommendedName>
        <fullName evidence="5">DUF4439 domain-containing protein</fullName>
    </recommendedName>
</protein>
<dbReference type="PROSITE" id="PS51257">
    <property type="entry name" value="PROKAR_LIPOPROTEIN"/>
    <property type="match status" value="1"/>
</dbReference>
<proteinExistence type="predicted"/>
<dbReference type="EMBL" id="PYXZ01000005">
    <property type="protein sequence ID" value="PUA80686.1"/>
    <property type="molecule type" value="Genomic_DNA"/>
</dbReference>
<gene>
    <name evidence="3" type="ORF">C7S10_13115</name>
</gene>
<sequence length="167" mass="16508">MSSPRAQTSRRTALALAVSAPLALAACDLDPPARSASGSSSGSPTATPSAAAPLPDADVVEGARAATLLAVALIEAAQARHGLRRSGLEDLLRLHAAHLAVLDDGSPEPEVEAPLVAATPARARAQVAASENGLTATLADAAGQAASGDLARALASMSAALRQRVAV</sequence>
<dbReference type="AlphaFoldDB" id="A0A2R7YXA2"/>
<evidence type="ECO:0000313" key="4">
    <source>
        <dbReference type="Proteomes" id="UP000244867"/>
    </source>
</evidence>
<reference evidence="3 4" key="1">
    <citation type="submission" date="2018-03" db="EMBL/GenBank/DDBJ databases">
        <authorList>
            <person name="Keele B.F."/>
        </authorList>
    </citation>
    <scope>NUCLEOTIDE SEQUENCE [LARGE SCALE GENOMIC DNA]</scope>
    <source>
        <strain evidence="3 4">IB-3</strain>
    </source>
</reference>
<evidence type="ECO:0000256" key="1">
    <source>
        <dbReference type="SAM" id="MobiDB-lite"/>
    </source>
</evidence>
<dbReference type="RefSeq" id="WP_108344880.1">
    <property type="nucleotide sequence ID" value="NZ_PYXZ01000005.1"/>
</dbReference>
<evidence type="ECO:0000313" key="3">
    <source>
        <dbReference type="EMBL" id="PUA80686.1"/>
    </source>
</evidence>
<evidence type="ECO:0008006" key="5">
    <source>
        <dbReference type="Google" id="ProtNLM"/>
    </source>
</evidence>
<comment type="caution">
    <text evidence="3">The sequence shown here is derived from an EMBL/GenBank/DDBJ whole genome shotgun (WGS) entry which is preliminary data.</text>
</comment>
<keyword evidence="4" id="KW-1185">Reference proteome</keyword>
<accession>A0A2R7YXA2</accession>
<dbReference type="Proteomes" id="UP000244867">
    <property type="component" value="Unassembled WGS sequence"/>
</dbReference>
<feature type="signal peptide" evidence="2">
    <location>
        <begin position="1"/>
        <end position="25"/>
    </location>
</feature>
<name>A0A2R7YXA2_9ACTN</name>
<feature type="region of interest" description="Disordered" evidence="1">
    <location>
        <begin position="29"/>
        <end position="53"/>
    </location>
</feature>
<feature type="chain" id="PRO_5015360409" description="DUF4439 domain-containing protein" evidence="2">
    <location>
        <begin position="26"/>
        <end position="167"/>
    </location>
</feature>
<organism evidence="3 4">
    <name type="scientific">Nocardioides currus</name>
    <dbReference type="NCBI Taxonomy" id="2133958"/>
    <lineage>
        <taxon>Bacteria</taxon>
        <taxon>Bacillati</taxon>
        <taxon>Actinomycetota</taxon>
        <taxon>Actinomycetes</taxon>
        <taxon>Propionibacteriales</taxon>
        <taxon>Nocardioidaceae</taxon>
        <taxon>Nocardioides</taxon>
    </lineage>
</organism>